<proteinExistence type="predicted"/>
<sequence length="77" mass="9330">MMSSSEGGPLGRANVRLHQKRLLLQKRTLNFYCFWNRRFWTHQHPERVGCNLPYTLENFYSSSISKTFKKFFWVTRV</sequence>
<protein>
    <submittedName>
        <fullName evidence="1">ORF289</fullName>
    </submittedName>
</protein>
<evidence type="ECO:0000313" key="1">
    <source>
        <dbReference type="EMBL" id="ATU83871.1"/>
    </source>
</evidence>
<dbReference type="Proteomes" id="UP000267516">
    <property type="component" value="Segment"/>
</dbReference>
<name>A0A2D3I637_9VIRU</name>
<reference evidence="1" key="1">
    <citation type="journal article" date="2018" name="Aquaculture">
        <title>Complete genome sequence of a white spot syndrome virus associated with a disease incursion in Australia.</title>
        <authorList>
            <person name="Oakey J."/>
            <person name="Smith C.S."/>
        </authorList>
    </citation>
    <scope>NUCLEOTIDE SEQUENCE [LARGE SCALE GENOMIC DNA]</scope>
    <source>
        <strain evidence="1">WSSV-AU</strain>
    </source>
</reference>
<dbReference type="EMBL" id="MF768985">
    <property type="protein sequence ID" value="ATU83871.1"/>
    <property type="molecule type" value="Genomic_DNA"/>
</dbReference>
<organism evidence="1">
    <name type="scientific">White spot syndrome virus</name>
    <dbReference type="NCBI Taxonomy" id="342409"/>
    <lineage>
        <taxon>Viruses</taxon>
        <taxon>Viruses incertae sedis</taxon>
        <taxon>Naldaviricetes</taxon>
        <taxon>Nimaviridae</taxon>
        <taxon>Whispovirus</taxon>
    </lineage>
</organism>
<accession>A0A2D3I637</accession>